<feature type="binding site" evidence="8">
    <location>
        <position position="93"/>
    </location>
    <ligand>
        <name>GTP</name>
        <dbReference type="ChEBI" id="CHEBI:37565"/>
    </ligand>
</feature>
<comment type="caution">
    <text evidence="10">The sequence shown here is derived from an EMBL/GenBank/DDBJ whole genome shotgun (WGS) entry which is preliminary data.</text>
</comment>
<evidence type="ECO:0000256" key="2">
    <source>
        <dbReference type="ARBA" id="ARBA00022679"/>
    </source>
</evidence>
<dbReference type="AlphaFoldDB" id="A0A9D1YAK3"/>
<keyword evidence="4 8" id="KW-0547">Nucleotide-binding</keyword>
<keyword evidence="2 8" id="KW-0808">Transferase</keyword>
<dbReference type="PANTHER" id="PTHR19136">
    <property type="entry name" value="MOLYBDENUM COFACTOR GUANYLYLTRANSFERASE"/>
    <property type="match status" value="1"/>
</dbReference>
<evidence type="ECO:0000256" key="5">
    <source>
        <dbReference type="ARBA" id="ARBA00022842"/>
    </source>
</evidence>
<evidence type="ECO:0000256" key="8">
    <source>
        <dbReference type="HAMAP-Rule" id="MF_00316"/>
    </source>
</evidence>
<evidence type="ECO:0000313" key="11">
    <source>
        <dbReference type="Proteomes" id="UP000823868"/>
    </source>
</evidence>
<protein>
    <recommendedName>
        <fullName evidence="8">Probable molybdenum cofactor guanylyltransferase</fullName>
        <shortName evidence="8">MoCo guanylyltransferase</shortName>
        <ecNumber evidence="8">2.7.7.77</ecNumber>
    </recommendedName>
    <alternativeName>
        <fullName evidence="8">GTP:molybdopterin guanylyltransferase</fullName>
    </alternativeName>
    <alternativeName>
        <fullName evidence="8">Mo-MPT guanylyltransferase</fullName>
    </alternativeName>
    <alternativeName>
        <fullName evidence="8">Molybdopterin guanylyltransferase</fullName>
    </alternativeName>
    <alternativeName>
        <fullName evidence="8">Molybdopterin-guanine dinucleotide synthase</fullName>
        <shortName evidence="8">MGD synthase</shortName>
    </alternativeName>
</protein>
<dbReference type="Proteomes" id="UP000823868">
    <property type="component" value="Unassembled WGS sequence"/>
</dbReference>
<reference evidence="10" key="2">
    <citation type="submission" date="2021-04" db="EMBL/GenBank/DDBJ databases">
        <authorList>
            <person name="Gilroy R."/>
        </authorList>
    </citation>
    <scope>NUCLEOTIDE SEQUENCE</scope>
    <source>
        <strain evidence="10">ChiBcec16_6824</strain>
    </source>
</reference>
<dbReference type="CDD" id="cd02503">
    <property type="entry name" value="MobA"/>
    <property type="match status" value="1"/>
</dbReference>
<keyword evidence="5 8" id="KW-0460">Magnesium</keyword>
<feature type="binding site" evidence="8">
    <location>
        <position position="93"/>
    </location>
    <ligand>
        <name>Mg(2+)</name>
        <dbReference type="ChEBI" id="CHEBI:18420"/>
    </ligand>
</feature>
<keyword evidence="6 8" id="KW-0342">GTP-binding</keyword>
<proteinExistence type="inferred from homology"/>
<keyword evidence="10" id="KW-0548">Nucleotidyltransferase</keyword>
<dbReference type="GO" id="GO:0005737">
    <property type="term" value="C:cytoplasm"/>
    <property type="evidence" value="ECO:0007669"/>
    <property type="project" value="UniProtKB-SubCell"/>
</dbReference>
<dbReference type="SUPFAM" id="SSF53448">
    <property type="entry name" value="Nucleotide-diphospho-sugar transferases"/>
    <property type="match status" value="1"/>
</dbReference>
<sequence length="208" mass="22327">MELTTVILTGGASRRMGRDKGSLPVGEETLLEHLTRRWSGVFSGVAAAVGQHERPLPPGVRPLLDRYSGAGPMAGLEAGLSACPSGVFLTAVDMPFGDPALARVLLQRLEGADVCLIRRKNGRLEPLFAVYGPGCLTPVRESLERGERSFVYGLFPCVAVRAVEEGELPGFDLERILCNVNRPEDWAAVRPLLEKCGGETGIFGQTVV</sequence>
<evidence type="ECO:0000256" key="4">
    <source>
        <dbReference type="ARBA" id="ARBA00022741"/>
    </source>
</evidence>
<keyword evidence="3 8" id="KW-0479">Metal-binding</keyword>
<dbReference type="GO" id="GO:1902758">
    <property type="term" value="P:bis(molybdopterin guanine dinucleotide)molybdenum biosynthetic process"/>
    <property type="evidence" value="ECO:0007669"/>
    <property type="project" value="TreeGrafter"/>
</dbReference>
<dbReference type="Gene3D" id="3.90.550.10">
    <property type="entry name" value="Spore Coat Polysaccharide Biosynthesis Protein SpsA, Chain A"/>
    <property type="match status" value="1"/>
</dbReference>
<reference evidence="10" key="1">
    <citation type="journal article" date="2021" name="PeerJ">
        <title>Extensive microbial diversity within the chicken gut microbiome revealed by metagenomics and culture.</title>
        <authorList>
            <person name="Gilroy R."/>
            <person name="Ravi A."/>
            <person name="Getino M."/>
            <person name="Pursley I."/>
            <person name="Horton D.L."/>
            <person name="Alikhan N.F."/>
            <person name="Baker D."/>
            <person name="Gharbi K."/>
            <person name="Hall N."/>
            <person name="Watson M."/>
            <person name="Adriaenssens E.M."/>
            <person name="Foster-Nyarko E."/>
            <person name="Jarju S."/>
            <person name="Secka A."/>
            <person name="Antonio M."/>
            <person name="Oren A."/>
            <person name="Chaudhuri R.R."/>
            <person name="La Ragione R."/>
            <person name="Hildebrand F."/>
            <person name="Pallen M.J."/>
        </authorList>
    </citation>
    <scope>NUCLEOTIDE SEQUENCE</scope>
    <source>
        <strain evidence="10">ChiBcec16_6824</strain>
    </source>
</reference>
<organism evidence="10 11">
    <name type="scientific">Candidatus Flavonifractor merdigallinarum</name>
    <dbReference type="NCBI Taxonomy" id="2838589"/>
    <lineage>
        <taxon>Bacteria</taxon>
        <taxon>Bacillati</taxon>
        <taxon>Bacillota</taxon>
        <taxon>Clostridia</taxon>
        <taxon>Eubacteriales</taxon>
        <taxon>Oscillospiraceae</taxon>
        <taxon>Flavonifractor</taxon>
    </lineage>
</organism>
<comment type="caution">
    <text evidence="8">Lacks conserved residue(s) required for the propagation of feature annotation.</text>
</comment>
<comment type="similarity">
    <text evidence="8">Belongs to the MobA family.</text>
</comment>
<accession>A0A9D1YAK3</accession>
<feature type="binding site" evidence="8">
    <location>
        <begin position="8"/>
        <end position="10"/>
    </location>
    <ligand>
        <name>GTP</name>
        <dbReference type="ChEBI" id="CHEBI:37565"/>
    </ligand>
</feature>
<comment type="cofactor">
    <cofactor evidence="8">
        <name>Mg(2+)</name>
        <dbReference type="ChEBI" id="CHEBI:18420"/>
    </cofactor>
</comment>
<keyword evidence="7 8" id="KW-0501">Molybdenum cofactor biosynthesis</keyword>
<dbReference type="Pfam" id="PF12804">
    <property type="entry name" value="NTP_transf_3"/>
    <property type="match status" value="1"/>
</dbReference>
<comment type="function">
    <text evidence="8">Transfers a GMP moiety from GTP to Mo-molybdopterin (Mo-MPT) cofactor (Moco or molybdenum cofactor) to form Mo-molybdopterin guanine dinucleotide (Mo-MGD) cofactor.</text>
</comment>
<dbReference type="PANTHER" id="PTHR19136:SF81">
    <property type="entry name" value="MOLYBDENUM COFACTOR GUANYLYLTRANSFERASE"/>
    <property type="match status" value="1"/>
</dbReference>
<dbReference type="GO" id="GO:0005525">
    <property type="term" value="F:GTP binding"/>
    <property type="evidence" value="ECO:0007669"/>
    <property type="project" value="UniProtKB-UniRule"/>
</dbReference>
<feature type="domain" description="MobA-like NTP transferase" evidence="9">
    <location>
        <begin position="6"/>
        <end position="151"/>
    </location>
</feature>
<evidence type="ECO:0000313" key="10">
    <source>
        <dbReference type="EMBL" id="HIY22555.1"/>
    </source>
</evidence>
<gene>
    <name evidence="8" type="primary">mobA</name>
    <name evidence="10" type="ORF">H9841_11730</name>
</gene>
<dbReference type="HAMAP" id="MF_00316">
    <property type="entry name" value="MobA"/>
    <property type="match status" value="1"/>
</dbReference>
<keyword evidence="1 8" id="KW-0963">Cytoplasm</keyword>
<feature type="binding site" evidence="8">
    <location>
        <position position="20"/>
    </location>
    <ligand>
        <name>GTP</name>
        <dbReference type="ChEBI" id="CHEBI:37565"/>
    </ligand>
</feature>
<evidence type="ECO:0000256" key="7">
    <source>
        <dbReference type="ARBA" id="ARBA00023150"/>
    </source>
</evidence>
<dbReference type="GO" id="GO:0046872">
    <property type="term" value="F:metal ion binding"/>
    <property type="evidence" value="ECO:0007669"/>
    <property type="project" value="UniProtKB-KW"/>
</dbReference>
<dbReference type="EMBL" id="DXDX01000213">
    <property type="protein sequence ID" value="HIY22555.1"/>
    <property type="molecule type" value="Genomic_DNA"/>
</dbReference>
<evidence type="ECO:0000256" key="3">
    <source>
        <dbReference type="ARBA" id="ARBA00022723"/>
    </source>
</evidence>
<dbReference type="InterPro" id="IPR013482">
    <property type="entry name" value="Molybde_CF_guanTrfase"/>
</dbReference>
<dbReference type="InterPro" id="IPR029044">
    <property type="entry name" value="Nucleotide-diphossugar_trans"/>
</dbReference>
<dbReference type="GO" id="GO:0061603">
    <property type="term" value="F:molybdenum cofactor guanylyltransferase activity"/>
    <property type="evidence" value="ECO:0007669"/>
    <property type="project" value="UniProtKB-EC"/>
</dbReference>
<name>A0A9D1YAK3_9FIRM</name>
<feature type="binding site" evidence="8">
    <location>
        <position position="65"/>
    </location>
    <ligand>
        <name>GTP</name>
        <dbReference type="ChEBI" id="CHEBI:37565"/>
    </ligand>
</feature>
<comment type="catalytic activity">
    <reaction evidence="8">
        <text>Mo-molybdopterin + GTP + H(+) = Mo-molybdopterin guanine dinucleotide + diphosphate</text>
        <dbReference type="Rhea" id="RHEA:34243"/>
        <dbReference type="ChEBI" id="CHEBI:15378"/>
        <dbReference type="ChEBI" id="CHEBI:33019"/>
        <dbReference type="ChEBI" id="CHEBI:37565"/>
        <dbReference type="ChEBI" id="CHEBI:71302"/>
        <dbReference type="ChEBI" id="CHEBI:71310"/>
        <dbReference type="EC" id="2.7.7.77"/>
    </reaction>
</comment>
<dbReference type="EC" id="2.7.7.77" evidence="8"/>
<evidence type="ECO:0000256" key="6">
    <source>
        <dbReference type="ARBA" id="ARBA00023134"/>
    </source>
</evidence>
<comment type="domain">
    <text evidence="8">The N-terminal domain determines nucleotide recognition and specific binding, while the C-terminal domain determines the specific binding to the target protein.</text>
</comment>
<dbReference type="InterPro" id="IPR025877">
    <property type="entry name" value="MobA-like_NTP_Trfase"/>
</dbReference>
<evidence type="ECO:0000256" key="1">
    <source>
        <dbReference type="ARBA" id="ARBA00022490"/>
    </source>
</evidence>
<comment type="subcellular location">
    <subcellularLocation>
        <location evidence="8">Cytoplasm</location>
    </subcellularLocation>
</comment>
<evidence type="ECO:0000259" key="9">
    <source>
        <dbReference type="Pfam" id="PF12804"/>
    </source>
</evidence>